<comment type="caution">
    <text evidence="1">The sequence shown here is derived from an EMBL/GenBank/DDBJ whole genome shotgun (WGS) entry which is preliminary data.</text>
</comment>
<accession>A0A9W6XE43</accession>
<organism evidence="1 2">
    <name type="scientific">Phytophthora fragariaefolia</name>
    <dbReference type="NCBI Taxonomy" id="1490495"/>
    <lineage>
        <taxon>Eukaryota</taxon>
        <taxon>Sar</taxon>
        <taxon>Stramenopiles</taxon>
        <taxon>Oomycota</taxon>
        <taxon>Peronosporomycetes</taxon>
        <taxon>Peronosporales</taxon>
        <taxon>Peronosporaceae</taxon>
        <taxon>Phytophthora</taxon>
    </lineage>
</organism>
<reference evidence="1" key="1">
    <citation type="submission" date="2023-04" db="EMBL/GenBank/DDBJ databases">
        <title>Phytophthora fragariaefolia NBRC 109709.</title>
        <authorList>
            <person name="Ichikawa N."/>
            <person name="Sato H."/>
            <person name="Tonouchi N."/>
        </authorList>
    </citation>
    <scope>NUCLEOTIDE SEQUENCE</scope>
    <source>
        <strain evidence="1">NBRC 109709</strain>
    </source>
</reference>
<dbReference type="AlphaFoldDB" id="A0A9W6XE43"/>
<evidence type="ECO:0000313" key="1">
    <source>
        <dbReference type="EMBL" id="GMF36716.1"/>
    </source>
</evidence>
<gene>
    <name evidence="1" type="ORF">Pfra01_001008500</name>
</gene>
<dbReference type="Proteomes" id="UP001165121">
    <property type="component" value="Unassembled WGS sequence"/>
</dbReference>
<sequence length="100" mass="11478">MKRINRRLGGVKTIMLKNVLELYIIVDKQVEQLADSRLNDDEDPFTSDINFRPGYADARDIRDGLEKLFAAAMGNGFPEDAMYELSDRLGLRKKDAKPFR</sequence>
<name>A0A9W6XE43_9STRA</name>
<proteinExistence type="predicted"/>
<keyword evidence="2" id="KW-1185">Reference proteome</keyword>
<evidence type="ECO:0000313" key="2">
    <source>
        <dbReference type="Proteomes" id="UP001165121"/>
    </source>
</evidence>
<protein>
    <submittedName>
        <fullName evidence="1">Unnamed protein product</fullName>
    </submittedName>
</protein>
<dbReference type="EMBL" id="BSXT01000957">
    <property type="protein sequence ID" value="GMF36716.1"/>
    <property type="molecule type" value="Genomic_DNA"/>
</dbReference>